<reference evidence="2 3" key="1">
    <citation type="submission" date="2019-03" db="EMBL/GenBank/DDBJ databases">
        <title>Genomic Encyclopedia of Type Strains, Phase IV (KMG-IV): sequencing the most valuable type-strain genomes for metagenomic binning, comparative biology and taxonomic classification.</title>
        <authorList>
            <person name="Goeker M."/>
        </authorList>
    </citation>
    <scope>NUCLEOTIDE SEQUENCE [LARGE SCALE GENOMIC DNA]</scope>
    <source>
        <strain evidence="2 3">DSM 46831</strain>
    </source>
</reference>
<accession>A0A4V2SWU9</accession>
<evidence type="ECO:0000313" key="2">
    <source>
        <dbReference type="EMBL" id="TCP63746.1"/>
    </source>
</evidence>
<dbReference type="EMBL" id="SLXV01000047">
    <property type="protein sequence ID" value="TCP63746.1"/>
    <property type="molecule type" value="Genomic_DNA"/>
</dbReference>
<evidence type="ECO:0000313" key="3">
    <source>
        <dbReference type="Proteomes" id="UP000294746"/>
    </source>
</evidence>
<keyword evidence="3" id="KW-1185">Reference proteome</keyword>
<organism evidence="2 3">
    <name type="scientific">Baia soyae</name>
    <dbReference type="NCBI Taxonomy" id="1544746"/>
    <lineage>
        <taxon>Bacteria</taxon>
        <taxon>Bacillati</taxon>
        <taxon>Bacillota</taxon>
        <taxon>Bacilli</taxon>
        <taxon>Bacillales</taxon>
        <taxon>Thermoactinomycetaceae</taxon>
        <taxon>Baia</taxon>
    </lineage>
</organism>
<evidence type="ECO:0000259" key="1">
    <source>
        <dbReference type="Pfam" id="PF13524"/>
    </source>
</evidence>
<proteinExistence type="predicted"/>
<dbReference type="InterPro" id="IPR055259">
    <property type="entry name" value="YkvP/CgeB_Glyco_trans-like"/>
</dbReference>
<name>A0A4V2SWU9_9BACL</name>
<dbReference type="RefSeq" id="WP_131849745.1">
    <property type="nucleotide sequence ID" value="NZ_SLXV01000047.1"/>
</dbReference>
<dbReference type="Pfam" id="PF13524">
    <property type="entry name" value="Glyco_trans_1_2"/>
    <property type="match status" value="1"/>
</dbReference>
<sequence length="323" mass="37502">MQIVYLRSGIKKPFTFIDQMIILACKKLGHNVIIWGPGDEFEQNWSHMKDRISPQLILAMHGERLTPSNRQLLKSIPLPKAIWFTDDPYAIDKAKPLAPLFDYIFTNESQAVPVYQAQCPSAIVHHLPLAISSDTYQPRKQISKKYLSDLVMVGCGFENRIRFLKALAPSVRLMRTKLVGPGWTRFSEKKEYQVHPHWVSELEANYYYCGAKMVLNLHRSHDDPHLKQNSQQIKAHTPNNRLFEIAACQSFQLIDQRPDLSSLYEIGKEIISFSGMEDFLEKSKFYLPRVRLREQIAHAAYIRTKKDHSYEERIQKILSICVM</sequence>
<dbReference type="Proteomes" id="UP000294746">
    <property type="component" value="Unassembled WGS sequence"/>
</dbReference>
<dbReference type="OrthoDB" id="110463at2"/>
<protein>
    <submittedName>
        <fullName evidence="2">Spore maturation protein CgeB</fullName>
    </submittedName>
</protein>
<gene>
    <name evidence="2" type="ORF">EDD57_14720</name>
</gene>
<feature type="domain" description="Spore protein YkvP/CgeB glycosyl transferase-like" evidence="1">
    <location>
        <begin position="162"/>
        <end position="318"/>
    </location>
</feature>
<dbReference type="AlphaFoldDB" id="A0A4V2SWU9"/>
<comment type="caution">
    <text evidence="2">The sequence shown here is derived from an EMBL/GenBank/DDBJ whole genome shotgun (WGS) entry which is preliminary data.</text>
</comment>